<accession>A0A6M5YJ15</accession>
<organism evidence="1 2">
    <name type="scientific">Frigoriglobus tundricola</name>
    <dbReference type="NCBI Taxonomy" id="2774151"/>
    <lineage>
        <taxon>Bacteria</taxon>
        <taxon>Pseudomonadati</taxon>
        <taxon>Planctomycetota</taxon>
        <taxon>Planctomycetia</taxon>
        <taxon>Gemmatales</taxon>
        <taxon>Gemmataceae</taxon>
        <taxon>Frigoriglobus</taxon>
    </lineage>
</organism>
<dbReference type="KEGG" id="ftj:FTUN_0771"/>
<dbReference type="Proteomes" id="UP000503447">
    <property type="component" value="Chromosome"/>
</dbReference>
<protein>
    <submittedName>
        <fullName evidence="1">Uncharacterized protein</fullName>
    </submittedName>
</protein>
<evidence type="ECO:0000313" key="2">
    <source>
        <dbReference type="Proteomes" id="UP000503447"/>
    </source>
</evidence>
<dbReference type="AlphaFoldDB" id="A0A6M5YJ15"/>
<dbReference type="EMBL" id="CP053452">
    <property type="protein sequence ID" value="QJW93266.1"/>
    <property type="molecule type" value="Genomic_DNA"/>
</dbReference>
<dbReference type="RefSeq" id="WP_171469493.1">
    <property type="nucleotide sequence ID" value="NZ_CP053452.2"/>
</dbReference>
<name>A0A6M5YJ15_9BACT</name>
<proteinExistence type="predicted"/>
<sequence>MENNYWLNKAEEKDMLRARMAAKLITVIVRDTILADVSSIIDKAIENEPARAKYPHEPIRS</sequence>
<keyword evidence="2" id="KW-1185">Reference proteome</keyword>
<evidence type="ECO:0000313" key="1">
    <source>
        <dbReference type="EMBL" id="QJW93266.1"/>
    </source>
</evidence>
<gene>
    <name evidence="1" type="ORF">FTUN_0771</name>
</gene>
<reference evidence="2" key="1">
    <citation type="submission" date="2020-05" db="EMBL/GenBank/DDBJ databases">
        <title>Frigoriglobus tundricola gen. nov., sp. nov., a psychrotolerant cellulolytic planctomycete of the family Gemmataceae with two divergent copies of 16S rRNA gene.</title>
        <authorList>
            <person name="Kulichevskaya I.S."/>
            <person name="Ivanova A.A."/>
            <person name="Naumoff D.G."/>
            <person name="Beletsky A.V."/>
            <person name="Rijpstra W.I.C."/>
            <person name="Sinninghe Damste J.S."/>
            <person name="Mardanov A.V."/>
            <person name="Ravin N.V."/>
            <person name="Dedysh S.N."/>
        </authorList>
    </citation>
    <scope>NUCLEOTIDE SEQUENCE [LARGE SCALE GENOMIC DNA]</scope>
    <source>
        <strain evidence="2">PL17</strain>
    </source>
</reference>